<dbReference type="Gene3D" id="1.20.1250.20">
    <property type="entry name" value="MFS general substrate transporter like domains"/>
    <property type="match status" value="2"/>
</dbReference>
<dbReference type="SUPFAM" id="SSF103473">
    <property type="entry name" value="MFS general substrate transporter"/>
    <property type="match status" value="1"/>
</dbReference>
<keyword evidence="2 5" id="KW-0812">Transmembrane</keyword>
<sequence length="420" mass="42662">MSADASAGGGSEHSVGGFRVYTELLGPRQRRSLFAAGIAARLPMALVGFSILFFVHATSGSFATAGFASGLAVAAMAATSPVFGRIADRRGQKGGLLLAAVGHPIAVALLIVVGLTGAFLPVVSIAAALVGATVAPVGAYMRARWSALLGPTPQLQVAFSLEAIADELVWVFGPALASLVSGLINPAAGLVLSAIAGTLGALWLRRGADVAVAPAPTSGRRHTFAPWKSRRLVAVLIANAGLGVVFGVNDTTVVSWTTSVGIPEVAGLVLTAYSIGSVTGGFLMGMVPSRIPAYRLLGAAALAFAVFWGILSLAPGPMWLFLFGLFAGATITPFTISTNRVLHENTPAAVFTEALAWVSAFVVGAMAFGNFLGGLIDQQIGPSAGFGFLAYLAPIPFVVIGVVGILPGRRSSAGVVDAAR</sequence>
<feature type="transmembrane region" description="Helical" evidence="5">
    <location>
        <begin position="61"/>
        <end position="83"/>
    </location>
</feature>
<dbReference type="Proteomes" id="UP001321486">
    <property type="component" value="Chromosome"/>
</dbReference>
<dbReference type="InterPro" id="IPR011701">
    <property type="entry name" value="MFS"/>
</dbReference>
<dbReference type="Pfam" id="PF07690">
    <property type="entry name" value="MFS_1"/>
    <property type="match status" value="1"/>
</dbReference>
<feature type="transmembrane region" description="Helical" evidence="5">
    <location>
        <begin position="183"/>
        <end position="204"/>
    </location>
</feature>
<dbReference type="InterPro" id="IPR020846">
    <property type="entry name" value="MFS_dom"/>
</dbReference>
<evidence type="ECO:0000256" key="1">
    <source>
        <dbReference type="ARBA" id="ARBA00004651"/>
    </source>
</evidence>
<feature type="transmembrane region" description="Helical" evidence="5">
    <location>
        <begin position="294"/>
        <end position="314"/>
    </location>
</feature>
<reference evidence="8" key="1">
    <citation type="journal article" date="2019" name="Int. J. Syst. Evol. Microbiol.">
        <title>The Global Catalogue of Microorganisms (GCM) 10K type strain sequencing project: providing services to taxonomists for standard genome sequencing and annotation.</title>
        <authorList>
            <consortium name="The Broad Institute Genomics Platform"/>
            <consortium name="The Broad Institute Genome Sequencing Center for Infectious Disease"/>
            <person name="Wu L."/>
            <person name="Ma J."/>
        </authorList>
    </citation>
    <scope>NUCLEOTIDE SEQUENCE [LARGE SCALE GENOMIC DNA]</scope>
    <source>
        <strain evidence="8">NBRC 108728</strain>
    </source>
</reference>
<feature type="transmembrane region" description="Helical" evidence="5">
    <location>
        <begin position="388"/>
        <end position="406"/>
    </location>
</feature>
<feature type="transmembrane region" description="Helical" evidence="5">
    <location>
        <begin position="320"/>
        <end position="342"/>
    </location>
</feature>
<dbReference type="PROSITE" id="PS50850">
    <property type="entry name" value="MFS"/>
    <property type="match status" value="1"/>
</dbReference>
<comment type="subcellular location">
    <subcellularLocation>
        <location evidence="1">Cell membrane</location>
        <topology evidence="1">Multi-pass membrane protein</topology>
    </subcellularLocation>
</comment>
<proteinExistence type="predicted"/>
<name>A0ABM8GKN2_9MICO</name>
<feature type="transmembrane region" description="Helical" evidence="5">
    <location>
        <begin position="33"/>
        <end position="55"/>
    </location>
</feature>
<evidence type="ECO:0000256" key="2">
    <source>
        <dbReference type="ARBA" id="ARBA00022692"/>
    </source>
</evidence>
<dbReference type="PANTHER" id="PTHR23542">
    <property type="match status" value="1"/>
</dbReference>
<feature type="transmembrane region" description="Helical" evidence="5">
    <location>
        <begin position="122"/>
        <end position="143"/>
    </location>
</feature>
<evidence type="ECO:0000313" key="8">
    <source>
        <dbReference type="Proteomes" id="UP001321486"/>
    </source>
</evidence>
<dbReference type="RefSeq" id="WP_286345835.1">
    <property type="nucleotide sequence ID" value="NZ_AP027732.1"/>
</dbReference>
<evidence type="ECO:0000256" key="4">
    <source>
        <dbReference type="ARBA" id="ARBA00023136"/>
    </source>
</evidence>
<gene>
    <name evidence="7" type="ORF">GCM10025867_11850</name>
</gene>
<protein>
    <submittedName>
        <fullName evidence="7">ABC transporter permease</fullName>
    </submittedName>
</protein>
<evidence type="ECO:0000259" key="6">
    <source>
        <dbReference type="PROSITE" id="PS50850"/>
    </source>
</evidence>
<feature type="transmembrane region" description="Helical" evidence="5">
    <location>
        <begin position="268"/>
        <end position="287"/>
    </location>
</feature>
<accession>A0ABM8GKN2</accession>
<organism evidence="7 8">
    <name type="scientific">Frondihabitans sucicola</name>
    <dbReference type="NCBI Taxonomy" id="1268041"/>
    <lineage>
        <taxon>Bacteria</taxon>
        <taxon>Bacillati</taxon>
        <taxon>Actinomycetota</taxon>
        <taxon>Actinomycetes</taxon>
        <taxon>Micrococcales</taxon>
        <taxon>Microbacteriaceae</taxon>
        <taxon>Frondihabitans</taxon>
    </lineage>
</organism>
<evidence type="ECO:0000256" key="3">
    <source>
        <dbReference type="ARBA" id="ARBA00022989"/>
    </source>
</evidence>
<feature type="transmembrane region" description="Helical" evidence="5">
    <location>
        <begin position="231"/>
        <end position="248"/>
    </location>
</feature>
<feature type="domain" description="Major facilitator superfamily (MFS) profile" evidence="6">
    <location>
        <begin position="231"/>
        <end position="420"/>
    </location>
</feature>
<keyword evidence="4 5" id="KW-0472">Membrane</keyword>
<evidence type="ECO:0000313" key="7">
    <source>
        <dbReference type="EMBL" id="BDZ48944.1"/>
    </source>
</evidence>
<feature type="transmembrane region" description="Helical" evidence="5">
    <location>
        <begin position="95"/>
        <end position="116"/>
    </location>
</feature>
<dbReference type="InterPro" id="IPR036259">
    <property type="entry name" value="MFS_trans_sf"/>
</dbReference>
<dbReference type="PANTHER" id="PTHR23542:SF1">
    <property type="entry name" value="MAJOR FACILITATOR SUPERFAMILY (MFS) PROFILE DOMAIN-CONTAINING PROTEIN"/>
    <property type="match status" value="1"/>
</dbReference>
<feature type="transmembrane region" description="Helical" evidence="5">
    <location>
        <begin position="354"/>
        <end position="376"/>
    </location>
</feature>
<keyword evidence="3 5" id="KW-1133">Transmembrane helix</keyword>
<dbReference type="EMBL" id="AP027732">
    <property type="protein sequence ID" value="BDZ48944.1"/>
    <property type="molecule type" value="Genomic_DNA"/>
</dbReference>
<keyword evidence="8" id="KW-1185">Reference proteome</keyword>
<evidence type="ECO:0000256" key="5">
    <source>
        <dbReference type="SAM" id="Phobius"/>
    </source>
</evidence>